<keyword evidence="6" id="KW-0812">Transmembrane</keyword>
<gene>
    <name evidence="7" type="ORF">P153DRAFT_336303</name>
</gene>
<evidence type="ECO:0000256" key="2">
    <source>
        <dbReference type="ARBA" id="ARBA00022723"/>
    </source>
</evidence>
<dbReference type="Gene3D" id="1.10.630.10">
    <property type="entry name" value="Cytochrome P450"/>
    <property type="match status" value="1"/>
</dbReference>
<dbReference type="InterPro" id="IPR002401">
    <property type="entry name" value="Cyt_P450_E_grp-I"/>
</dbReference>
<keyword evidence="7" id="KW-0808">Transferase</keyword>
<dbReference type="InterPro" id="IPR050121">
    <property type="entry name" value="Cytochrome_P450_monoxygenase"/>
</dbReference>
<dbReference type="InterPro" id="IPR036396">
    <property type="entry name" value="Cyt_P450_sf"/>
</dbReference>
<evidence type="ECO:0000313" key="8">
    <source>
        <dbReference type="Proteomes" id="UP000799771"/>
    </source>
</evidence>
<dbReference type="GO" id="GO:0008168">
    <property type="term" value="F:methyltransferase activity"/>
    <property type="evidence" value="ECO:0007669"/>
    <property type="project" value="UniProtKB-KW"/>
</dbReference>
<organism evidence="7 8">
    <name type="scientific">Dothidotthia symphoricarpi CBS 119687</name>
    <dbReference type="NCBI Taxonomy" id="1392245"/>
    <lineage>
        <taxon>Eukaryota</taxon>
        <taxon>Fungi</taxon>
        <taxon>Dikarya</taxon>
        <taxon>Ascomycota</taxon>
        <taxon>Pezizomycotina</taxon>
        <taxon>Dothideomycetes</taxon>
        <taxon>Pleosporomycetidae</taxon>
        <taxon>Pleosporales</taxon>
        <taxon>Dothidotthiaceae</taxon>
        <taxon>Dothidotthia</taxon>
    </lineage>
</organism>
<dbReference type="CDD" id="cd11060">
    <property type="entry name" value="CYP57A1-like"/>
    <property type="match status" value="1"/>
</dbReference>
<keyword evidence="3 4" id="KW-0408">Iron</keyword>
<keyword evidence="7" id="KW-0489">Methyltransferase</keyword>
<keyword evidence="5" id="KW-0503">Monooxygenase</keyword>
<reference evidence="7" key="1">
    <citation type="journal article" date="2020" name="Stud. Mycol.">
        <title>101 Dothideomycetes genomes: a test case for predicting lifestyles and emergence of pathogens.</title>
        <authorList>
            <person name="Haridas S."/>
            <person name="Albert R."/>
            <person name="Binder M."/>
            <person name="Bloem J."/>
            <person name="Labutti K."/>
            <person name="Salamov A."/>
            <person name="Andreopoulos B."/>
            <person name="Baker S."/>
            <person name="Barry K."/>
            <person name="Bills G."/>
            <person name="Bluhm B."/>
            <person name="Cannon C."/>
            <person name="Castanera R."/>
            <person name="Culley D."/>
            <person name="Daum C."/>
            <person name="Ezra D."/>
            <person name="Gonzalez J."/>
            <person name="Henrissat B."/>
            <person name="Kuo A."/>
            <person name="Liang C."/>
            <person name="Lipzen A."/>
            <person name="Lutzoni F."/>
            <person name="Magnuson J."/>
            <person name="Mondo S."/>
            <person name="Nolan M."/>
            <person name="Ohm R."/>
            <person name="Pangilinan J."/>
            <person name="Park H.-J."/>
            <person name="Ramirez L."/>
            <person name="Alfaro M."/>
            <person name="Sun H."/>
            <person name="Tritt A."/>
            <person name="Yoshinaga Y."/>
            <person name="Zwiers L.-H."/>
            <person name="Turgeon B."/>
            <person name="Goodwin S."/>
            <person name="Spatafora J."/>
            <person name="Crous P."/>
            <person name="Grigoriev I."/>
        </authorList>
    </citation>
    <scope>NUCLEOTIDE SEQUENCE</scope>
    <source>
        <strain evidence="7">CBS 119687</strain>
    </source>
</reference>
<dbReference type="OrthoDB" id="3934656at2759"/>
<feature type="binding site" description="axial binding residue" evidence="4">
    <location>
        <position position="454"/>
    </location>
    <ligand>
        <name>heme</name>
        <dbReference type="ChEBI" id="CHEBI:30413"/>
    </ligand>
    <ligandPart>
        <name>Fe</name>
        <dbReference type="ChEBI" id="CHEBI:18248"/>
    </ligandPart>
</feature>
<dbReference type="EMBL" id="ML977502">
    <property type="protein sequence ID" value="KAF2131728.1"/>
    <property type="molecule type" value="Genomic_DNA"/>
</dbReference>
<evidence type="ECO:0000256" key="3">
    <source>
        <dbReference type="ARBA" id="ARBA00023004"/>
    </source>
</evidence>
<evidence type="ECO:0000313" key="7">
    <source>
        <dbReference type="EMBL" id="KAF2131728.1"/>
    </source>
</evidence>
<dbReference type="GO" id="GO:0032259">
    <property type="term" value="P:methylation"/>
    <property type="evidence" value="ECO:0007669"/>
    <property type="project" value="UniProtKB-KW"/>
</dbReference>
<dbReference type="PROSITE" id="PS00086">
    <property type="entry name" value="CYTOCHROME_P450"/>
    <property type="match status" value="1"/>
</dbReference>
<dbReference type="AlphaFoldDB" id="A0A6A6AKS4"/>
<evidence type="ECO:0000256" key="1">
    <source>
        <dbReference type="ARBA" id="ARBA00001971"/>
    </source>
</evidence>
<keyword evidence="8" id="KW-1185">Reference proteome</keyword>
<dbReference type="Proteomes" id="UP000799771">
    <property type="component" value="Unassembled WGS sequence"/>
</dbReference>
<sequence>MAPSIHVLMPNNDISFTKFFSYGAIALFAFIVVVPAFKTLFSPLRRVPGPFLARFTRLWEATLLRSQDYALSNIALHKKYGPIVRLAPNRYSINDAEAIKIVLGHRDAMAKSEFYYPFGSPEPNEDNLFSTRSFATHATLRRPITSLYSTTHLLSYEPAVDNCNNLLLRRLSEYAREKKDFDVRELMQFYAFDVIGELTVGARFGLMEDNGDKSGIIPILGEALAYSTYVGLVPGVHWWVGKITGLLGIKPDFVKVQDYAELHLTNRASGKTESPSNGRDFLDILLPLEEAGKVTRKITMTVCLQNIAAGSDTTAISLAAVIGFLAMNPSCLHTLRQELDGATQRGELSEPAAFKETQKLPYLQAVISEALRLHPAVGMPLTRVVGQGGAQLAGQYFPAGTEVGINPWVIHRNTSIFGPDASQFRPQRWLTKDPQERAHLEKNFLSFGTGSRTCLGKNISMMEMSKVIPQIVRKFDFELLEDSKTGEGYTWHTEWFTPQSFKCSVQARST</sequence>
<evidence type="ECO:0000256" key="5">
    <source>
        <dbReference type="RuleBase" id="RU000461"/>
    </source>
</evidence>
<keyword evidence="6" id="KW-1133">Transmembrane helix</keyword>
<dbReference type="GO" id="GO:0016705">
    <property type="term" value="F:oxidoreductase activity, acting on paired donors, with incorporation or reduction of molecular oxygen"/>
    <property type="evidence" value="ECO:0007669"/>
    <property type="project" value="InterPro"/>
</dbReference>
<dbReference type="GO" id="GO:0005506">
    <property type="term" value="F:iron ion binding"/>
    <property type="evidence" value="ECO:0007669"/>
    <property type="project" value="InterPro"/>
</dbReference>
<dbReference type="PANTHER" id="PTHR24305">
    <property type="entry name" value="CYTOCHROME P450"/>
    <property type="match status" value="1"/>
</dbReference>
<keyword evidence="2 4" id="KW-0479">Metal-binding</keyword>
<evidence type="ECO:0000256" key="4">
    <source>
        <dbReference type="PIRSR" id="PIRSR602401-1"/>
    </source>
</evidence>
<keyword evidence="5" id="KW-0560">Oxidoreductase</keyword>
<dbReference type="SUPFAM" id="SSF48264">
    <property type="entry name" value="Cytochrome P450"/>
    <property type="match status" value="1"/>
</dbReference>
<dbReference type="InterPro" id="IPR001128">
    <property type="entry name" value="Cyt_P450"/>
</dbReference>
<keyword evidence="4 5" id="KW-0349">Heme</keyword>
<comment type="cofactor">
    <cofactor evidence="1 4">
        <name>heme</name>
        <dbReference type="ChEBI" id="CHEBI:30413"/>
    </cofactor>
</comment>
<dbReference type="GeneID" id="54406124"/>
<protein>
    <submittedName>
        <fullName evidence="7">Pisatin demethylase</fullName>
    </submittedName>
</protein>
<feature type="transmembrane region" description="Helical" evidence="6">
    <location>
        <begin position="19"/>
        <end position="37"/>
    </location>
</feature>
<name>A0A6A6AKS4_9PLEO</name>
<evidence type="ECO:0000256" key="6">
    <source>
        <dbReference type="SAM" id="Phobius"/>
    </source>
</evidence>
<dbReference type="PRINTS" id="PR00385">
    <property type="entry name" value="P450"/>
</dbReference>
<keyword evidence="6" id="KW-0472">Membrane</keyword>
<dbReference type="PANTHER" id="PTHR24305:SF190">
    <property type="entry name" value="P450, PUTATIVE (EUROFUNG)-RELATED"/>
    <property type="match status" value="1"/>
</dbReference>
<dbReference type="Pfam" id="PF00067">
    <property type="entry name" value="p450"/>
    <property type="match status" value="1"/>
</dbReference>
<dbReference type="GO" id="GO:0004497">
    <property type="term" value="F:monooxygenase activity"/>
    <property type="evidence" value="ECO:0007669"/>
    <property type="project" value="UniProtKB-KW"/>
</dbReference>
<dbReference type="GO" id="GO:0020037">
    <property type="term" value="F:heme binding"/>
    <property type="evidence" value="ECO:0007669"/>
    <property type="project" value="InterPro"/>
</dbReference>
<dbReference type="PRINTS" id="PR00463">
    <property type="entry name" value="EP450I"/>
</dbReference>
<dbReference type="RefSeq" id="XP_033526115.1">
    <property type="nucleotide sequence ID" value="XM_033665692.1"/>
</dbReference>
<accession>A0A6A6AKS4</accession>
<proteinExistence type="inferred from homology"/>
<dbReference type="InterPro" id="IPR017972">
    <property type="entry name" value="Cyt_P450_CS"/>
</dbReference>
<comment type="similarity">
    <text evidence="5">Belongs to the cytochrome P450 family.</text>
</comment>